<evidence type="ECO:0000313" key="3">
    <source>
        <dbReference type="Proteomes" id="UP001066276"/>
    </source>
</evidence>
<reference evidence="2" key="1">
    <citation type="journal article" date="2022" name="bioRxiv">
        <title>Sequencing and chromosome-scale assembly of the giantPleurodeles waltlgenome.</title>
        <authorList>
            <person name="Brown T."/>
            <person name="Elewa A."/>
            <person name="Iarovenko S."/>
            <person name="Subramanian E."/>
            <person name="Araus A.J."/>
            <person name="Petzold A."/>
            <person name="Susuki M."/>
            <person name="Suzuki K.-i.T."/>
            <person name="Hayashi T."/>
            <person name="Toyoda A."/>
            <person name="Oliveira C."/>
            <person name="Osipova E."/>
            <person name="Leigh N.D."/>
            <person name="Simon A."/>
            <person name="Yun M.H."/>
        </authorList>
    </citation>
    <scope>NUCLEOTIDE SEQUENCE</scope>
    <source>
        <strain evidence="2">20211129_DDA</strain>
        <tissue evidence="2">Liver</tissue>
    </source>
</reference>
<keyword evidence="3" id="KW-1185">Reference proteome</keyword>
<dbReference type="Proteomes" id="UP001066276">
    <property type="component" value="Chromosome 9"/>
</dbReference>
<gene>
    <name evidence="2" type="ORF">NDU88_005840</name>
</gene>
<protein>
    <submittedName>
        <fullName evidence="2">Uncharacterized protein</fullName>
    </submittedName>
</protein>
<evidence type="ECO:0000313" key="2">
    <source>
        <dbReference type="EMBL" id="KAJ1108464.1"/>
    </source>
</evidence>
<comment type="caution">
    <text evidence="2">The sequence shown here is derived from an EMBL/GenBank/DDBJ whole genome shotgun (WGS) entry which is preliminary data.</text>
</comment>
<accession>A0AAV7MZ73</accession>
<dbReference type="EMBL" id="JANPWB010000013">
    <property type="protein sequence ID" value="KAJ1108464.1"/>
    <property type="molecule type" value="Genomic_DNA"/>
</dbReference>
<feature type="region of interest" description="Disordered" evidence="1">
    <location>
        <begin position="167"/>
        <end position="188"/>
    </location>
</feature>
<evidence type="ECO:0000256" key="1">
    <source>
        <dbReference type="SAM" id="MobiDB-lite"/>
    </source>
</evidence>
<feature type="region of interest" description="Disordered" evidence="1">
    <location>
        <begin position="1"/>
        <end position="22"/>
    </location>
</feature>
<proteinExistence type="predicted"/>
<name>A0AAV7MZ73_PLEWA</name>
<sequence length="241" mass="26691">MTPSGFSHTDSPDASDPYCNKIDGPSDVAPGRRYGGQSLEFVDLFRDVGLSRPLNRSRLLSLFYAVPEIRVLSSSDVKLIKLGSKQQRLYYSRRCTHPINSQGDPPIYCPSALVEFALPGIARLILDHADCFRIMGVDVLPYSIVNQEKIKGHEGYGSRADALMEDSPNRRGLAPWRNKKSSVTEGSRVREPVTITTFKNSRQIWIPSHDVMDKGPNCDNWSWVAAVLAGDAGASPRARTD</sequence>
<organism evidence="2 3">
    <name type="scientific">Pleurodeles waltl</name>
    <name type="common">Iberian ribbed newt</name>
    <dbReference type="NCBI Taxonomy" id="8319"/>
    <lineage>
        <taxon>Eukaryota</taxon>
        <taxon>Metazoa</taxon>
        <taxon>Chordata</taxon>
        <taxon>Craniata</taxon>
        <taxon>Vertebrata</taxon>
        <taxon>Euteleostomi</taxon>
        <taxon>Amphibia</taxon>
        <taxon>Batrachia</taxon>
        <taxon>Caudata</taxon>
        <taxon>Salamandroidea</taxon>
        <taxon>Salamandridae</taxon>
        <taxon>Pleurodelinae</taxon>
        <taxon>Pleurodeles</taxon>
    </lineage>
</organism>
<dbReference type="AlphaFoldDB" id="A0AAV7MZ73"/>